<evidence type="ECO:0000313" key="2">
    <source>
        <dbReference type="Proteomes" id="UP000683551"/>
    </source>
</evidence>
<evidence type="ECO:0000313" key="1">
    <source>
        <dbReference type="EMBL" id="QWY78270.1"/>
    </source>
</evidence>
<proteinExistence type="predicted"/>
<gene>
    <name evidence="1" type="ORF">JZL65_04130</name>
</gene>
<reference evidence="1" key="1">
    <citation type="submission" date="2021-02" db="EMBL/GenBank/DDBJ databases">
        <title>Comparative genomics of Ferrovum myxofaciens strains, predominant extremophile bacteria forming large biofilm stalactites in acid mine ecosystems.</title>
        <authorList>
            <person name="Burkartova K."/>
            <person name="Ridl J."/>
            <person name="Pajer P."/>
            <person name="Falteisek L."/>
        </authorList>
    </citation>
    <scope>NUCLEOTIDE SEQUENCE</scope>
    <source>
        <strain evidence="1">MI1III</strain>
    </source>
</reference>
<accession>A0A9E6N074</accession>
<dbReference type="AlphaFoldDB" id="A0A9E6N074"/>
<name>A0A9E6N074_9PROT</name>
<dbReference type="EMBL" id="CP071137">
    <property type="protein sequence ID" value="QWY78270.1"/>
    <property type="molecule type" value="Genomic_DNA"/>
</dbReference>
<protein>
    <submittedName>
        <fullName evidence="1">Uncharacterized protein</fullName>
    </submittedName>
</protein>
<organism evidence="1 2">
    <name type="scientific">Ferrovum myxofaciens</name>
    <dbReference type="NCBI Taxonomy" id="416213"/>
    <lineage>
        <taxon>Bacteria</taxon>
        <taxon>Pseudomonadati</taxon>
        <taxon>Pseudomonadota</taxon>
        <taxon>Betaproteobacteria</taxon>
        <taxon>Ferrovales</taxon>
        <taxon>Ferrovaceae</taxon>
        <taxon>Ferrovum</taxon>
    </lineage>
</organism>
<sequence>MVAKSKIQEKHNEEDYFVFCVFCSTVRPGGGMGPDLYAKPDICRLTEVESGFAVGFVVAWKPSLAPVADGQYLS</sequence>
<dbReference type="RefSeq" id="WP_273145692.1">
    <property type="nucleotide sequence ID" value="NZ_CP053675.1"/>
</dbReference>
<dbReference type="Proteomes" id="UP000683551">
    <property type="component" value="Chromosome"/>
</dbReference>